<dbReference type="InterPro" id="IPR038330">
    <property type="entry name" value="TspO/MBR-related_sf"/>
</dbReference>
<dbReference type="PANTHER" id="PTHR10057">
    <property type="entry name" value="PERIPHERAL-TYPE BENZODIAZEPINE RECEPTOR"/>
    <property type="match status" value="1"/>
</dbReference>
<keyword evidence="4 7" id="KW-1133">Transmembrane helix</keyword>
<dbReference type="Pfam" id="PF03073">
    <property type="entry name" value="TspO_MBR"/>
    <property type="match status" value="1"/>
</dbReference>
<feature type="transmembrane region" description="Helical" evidence="7">
    <location>
        <begin position="43"/>
        <end position="63"/>
    </location>
</feature>
<evidence type="ECO:0000256" key="5">
    <source>
        <dbReference type="ARBA" id="ARBA00023136"/>
    </source>
</evidence>
<evidence type="ECO:0000256" key="1">
    <source>
        <dbReference type="ARBA" id="ARBA00004141"/>
    </source>
</evidence>
<comment type="subcellular location">
    <subcellularLocation>
        <location evidence="1">Membrane</location>
        <topology evidence="1">Multi-pass membrane protein</topology>
    </subcellularLocation>
</comment>
<gene>
    <name evidence="8" type="ORF">Q6348_05125</name>
</gene>
<dbReference type="CDD" id="cd15904">
    <property type="entry name" value="TSPO_MBR"/>
    <property type="match status" value="1"/>
</dbReference>
<feature type="region of interest" description="Disordered" evidence="6">
    <location>
        <begin position="154"/>
        <end position="174"/>
    </location>
</feature>
<proteinExistence type="inferred from homology"/>
<evidence type="ECO:0000256" key="6">
    <source>
        <dbReference type="SAM" id="MobiDB-lite"/>
    </source>
</evidence>
<evidence type="ECO:0000313" key="9">
    <source>
        <dbReference type="Proteomes" id="UP001232536"/>
    </source>
</evidence>
<dbReference type="PIRSF" id="PIRSF005859">
    <property type="entry name" value="PBR"/>
    <property type="match status" value="1"/>
</dbReference>
<evidence type="ECO:0000256" key="7">
    <source>
        <dbReference type="SAM" id="Phobius"/>
    </source>
</evidence>
<dbReference type="Gene3D" id="1.20.1260.100">
    <property type="entry name" value="TspO/MBR protein"/>
    <property type="match status" value="1"/>
</dbReference>
<evidence type="ECO:0000256" key="2">
    <source>
        <dbReference type="ARBA" id="ARBA00007524"/>
    </source>
</evidence>
<dbReference type="PANTHER" id="PTHR10057:SF0">
    <property type="entry name" value="TRANSLOCATOR PROTEIN"/>
    <property type="match status" value="1"/>
</dbReference>
<comment type="caution">
    <text evidence="8">The sequence shown here is derived from an EMBL/GenBank/DDBJ whole genome shotgun (WGS) entry which is preliminary data.</text>
</comment>
<sequence>MRHLPRTAAAVLATAVLGGIGTRPRSAWYLSLRKPSWQPPSSAFGPVWTALYGLVAVASGRALDRMPPERRQGYATALGVNLTLNAAFSWWYFTAERQRAALVDEALLVGSTIDLLRRTARVDRPAAAMLAPYLAWDVFAMALTVAVIRRNPQPPAGARESGIGTPTTRGTEGE</sequence>
<evidence type="ECO:0000256" key="3">
    <source>
        <dbReference type="ARBA" id="ARBA00022692"/>
    </source>
</evidence>
<accession>A0ABT9D6W7</accession>
<protein>
    <submittedName>
        <fullName evidence="8">TspO/MBR family protein</fullName>
    </submittedName>
</protein>
<reference evidence="8 9" key="1">
    <citation type="submission" date="2023-07" db="EMBL/GenBank/DDBJ databases">
        <title>Description of novel actinomycetes strains, isolated from tidal flat sediment.</title>
        <authorList>
            <person name="Lu C."/>
        </authorList>
    </citation>
    <scope>NUCLEOTIDE SEQUENCE [LARGE SCALE GENOMIC DNA]</scope>
    <source>
        <strain evidence="8 9">SYSU T00b441</strain>
    </source>
</reference>
<comment type="similarity">
    <text evidence="2">Belongs to the TspO/BZRP family.</text>
</comment>
<feature type="compositionally biased region" description="Polar residues" evidence="6">
    <location>
        <begin position="164"/>
        <end position="174"/>
    </location>
</feature>
<organism evidence="8 9">
    <name type="scientific">Actinotalea lenta</name>
    <dbReference type="NCBI Taxonomy" id="3064654"/>
    <lineage>
        <taxon>Bacteria</taxon>
        <taxon>Bacillati</taxon>
        <taxon>Actinomycetota</taxon>
        <taxon>Actinomycetes</taxon>
        <taxon>Micrococcales</taxon>
        <taxon>Cellulomonadaceae</taxon>
        <taxon>Actinotalea</taxon>
    </lineage>
</organism>
<keyword evidence="9" id="KW-1185">Reference proteome</keyword>
<feature type="transmembrane region" description="Helical" evidence="7">
    <location>
        <begin position="126"/>
        <end position="148"/>
    </location>
</feature>
<name>A0ABT9D6W7_9CELL</name>
<dbReference type="Proteomes" id="UP001232536">
    <property type="component" value="Unassembled WGS sequence"/>
</dbReference>
<dbReference type="InterPro" id="IPR004307">
    <property type="entry name" value="TspO_MBR"/>
</dbReference>
<dbReference type="RefSeq" id="WP_304600227.1">
    <property type="nucleotide sequence ID" value="NZ_JAUQYO010000001.1"/>
</dbReference>
<keyword evidence="3 7" id="KW-0812">Transmembrane</keyword>
<evidence type="ECO:0000313" key="8">
    <source>
        <dbReference type="EMBL" id="MDO8106576.1"/>
    </source>
</evidence>
<keyword evidence="5 7" id="KW-0472">Membrane</keyword>
<dbReference type="EMBL" id="JAUQYP010000001">
    <property type="protein sequence ID" value="MDO8106576.1"/>
    <property type="molecule type" value="Genomic_DNA"/>
</dbReference>
<evidence type="ECO:0000256" key="4">
    <source>
        <dbReference type="ARBA" id="ARBA00022989"/>
    </source>
</evidence>